<proteinExistence type="inferred from homology"/>
<dbReference type="PANTHER" id="PTHR43343">
    <property type="entry name" value="PEPTIDASE S12"/>
    <property type="match status" value="1"/>
</dbReference>
<dbReference type="SUPFAM" id="SSF50494">
    <property type="entry name" value="Trypsin-like serine proteases"/>
    <property type="match status" value="1"/>
</dbReference>
<evidence type="ECO:0000256" key="4">
    <source>
        <dbReference type="SAM" id="MobiDB-lite"/>
    </source>
</evidence>
<evidence type="ECO:0000256" key="1">
    <source>
        <dbReference type="ARBA" id="ARBA00010541"/>
    </source>
</evidence>
<dbReference type="Proteomes" id="UP000195326">
    <property type="component" value="Unassembled WGS sequence"/>
</dbReference>
<evidence type="ECO:0000313" key="6">
    <source>
        <dbReference type="Proteomes" id="UP000195326"/>
    </source>
</evidence>
<dbReference type="PANTHER" id="PTHR43343:SF3">
    <property type="entry name" value="PROTEASE DO-LIKE 8, CHLOROPLASTIC"/>
    <property type="match status" value="1"/>
</dbReference>
<dbReference type="GO" id="GO:0004252">
    <property type="term" value="F:serine-type endopeptidase activity"/>
    <property type="evidence" value="ECO:0007669"/>
    <property type="project" value="InterPro"/>
</dbReference>
<accession>A0A1Y4LI53</accession>
<reference evidence="6" key="1">
    <citation type="submission" date="2017-04" db="EMBL/GenBank/DDBJ databases">
        <title>Function of individual gut microbiota members based on whole genome sequencing of pure cultures obtained from chicken caecum.</title>
        <authorList>
            <person name="Medvecky M."/>
            <person name="Cejkova D."/>
            <person name="Polansky O."/>
            <person name="Karasova D."/>
            <person name="Kubasova T."/>
            <person name="Cizek A."/>
            <person name="Rychlik I."/>
        </authorList>
    </citation>
    <scope>NUCLEOTIDE SEQUENCE [LARGE SCALE GENOMIC DNA]</scope>
    <source>
        <strain evidence="6">An179</strain>
    </source>
</reference>
<sequence length="481" mass="50170">MSLSIRQNPMHLSLFSAFCGIRSRVHAEQKDVYLLEWLGLPDSPDVFARQLGAAIAQAGAHKTGFVCVTSLQTRPAPGDTARLAAQADTLLSGGRLSLPGLSDPLLEGVPERALGHALDAYRAAHPSASDSMVKNCAVRLLCALTGLLPALFPTGMLTDLPKCVYLGVPDQTACLLLRVLPGLGCDTALIQPQGGALPLLGADAVVLHGLAQDDLDINALLRTAQSTKPAEKPQKQSPRPAASRTPAQSIPSQMQPQPAARPAVPIPPRPSRAVSSAPVTPPRQAQPSAPDSPPDYEALAALASSVVMIDVLDAFGQPCSSGSGVLIASNGIILTNFHVASRGVSYAIHLENCDTVFYTSELLKYHADDDLALIRLSGCPARPIPLYTGADVKRGQPVVAIGSPLGLFNSVSDGIIAGFRRLGDTDMIQFTAPTSPGSSGGALLDRFGRLIGIVTAGFEGGQNLNLAVSYTAIGPFVRGFL</sequence>
<name>A0A1Y4LI53_9FIRM</name>
<evidence type="ECO:0000256" key="3">
    <source>
        <dbReference type="ARBA" id="ARBA00022801"/>
    </source>
</evidence>
<dbReference type="Pfam" id="PF13365">
    <property type="entry name" value="Trypsin_2"/>
    <property type="match status" value="1"/>
</dbReference>
<comment type="similarity">
    <text evidence="1">Belongs to the peptidase S1C family.</text>
</comment>
<keyword evidence="2" id="KW-0645">Protease</keyword>
<dbReference type="InterPro" id="IPR051201">
    <property type="entry name" value="Chloro_Bact_Ser_Proteases"/>
</dbReference>
<feature type="compositionally biased region" description="Low complexity" evidence="4">
    <location>
        <begin position="251"/>
        <end position="263"/>
    </location>
</feature>
<dbReference type="STRING" id="501571.GCA_900143195_01364"/>
<dbReference type="GO" id="GO:0006508">
    <property type="term" value="P:proteolysis"/>
    <property type="evidence" value="ECO:0007669"/>
    <property type="project" value="UniProtKB-KW"/>
</dbReference>
<dbReference type="InterPro" id="IPR009003">
    <property type="entry name" value="Peptidase_S1_PA"/>
</dbReference>
<feature type="region of interest" description="Disordered" evidence="4">
    <location>
        <begin position="225"/>
        <end position="296"/>
    </location>
</feature>
<evidence type="ECO:0000256" key="2">
    <source>
        <dbReference type="ARBA" id="ARBA00022670"/>
    </source>
</evidence>
<evidence type="ECO:0000313" key="5">
    <source>
        <dbReference type="EMBL" id="OUP56345.1"/>
    </source>
</evidence>
<dbReference type="Gene3D" id="2.40.10.10">
    <property type="entry name" value="Trypsin-like serine proteases"/>
    <property type="match status" value="2"/>
</dbReference>
<organism evidence="5 6">
    <name type="scientific">Butyricicoccus pullicaecorum</name>
    <dbReference type="NCBI Taxonomy" id="501571"/>
    <lineage>
        <taxon>Bacteria</taxon>
        <taxon>Bacillati</taxon>
        <taxon>Bacillota</taxon>
        <taxon>Clostridia</taxon>
        <taxon>Eubacteriales</taxon>
        <taxon>Butyricicoccaceae</taxon>
        <taxon>Butyricicoccus</taxon>
    </lineage>
</organism>
<dbReference type="EMBL" id="NFKL01000019">
    <property type="protein sequence ID" value="OUP56345.1"/>
    <property type="molecule type" value="Genomic_DNA"/>
</dbReference>
<dbReference type="AlphaFoldDB" id="A0A1Y4LI53"/>
<dbReference type="RefSeq" id="WP_087415572.1">
    <property type="nucleotide sequence ID" value="NZ_NFKL01000019.1"/>
</dbReference>
<dbReference type="InterPro" id="IPR043504">
    <property type="entry name" value="Peptidase_S1_PA_chymotrypsin"/>
</dbReference>
<evidence type="ECO:0008006" key="7">
    <source>
        <dbReference type="Google" id="ProtNLM"/>
    </source>
</evidence>
<dbReference type="InterPro" id="IPR001940">
    <property type="entry name" value="Peptidase_S1C"/>
</dbReference>
<gene>
    <name evidence="5" type="ORF">B5F15_12630</name>
</gene>
<dbReference type="PRINTS" id="PR00834">
    <property type="entry name" value="PROTEASES2C"/>
</dbReference>
<comment type="caution">
    <text evidence="5">The sequence shown here is derived from an EMBL/GenBank/DDBJ whole genome shotgun (WGS) entry which is preliminary data.</text>
</comment>
<protein>
    <recommendedName>
        <fullName evidence="7">Component of 'biosynthetic module' domain-containing protein</fullName>
    </recommendedName>
</protein>
<keyword evidence="3" id="KW-0378">Hydrolase</keyword>